<evidence type="ECO:0000313" key="2">
    <source>
        <dbReference type="Proteomes" id="UP000288096"/>
    </source>
</evidence>
<accession>A0A401G1D7</accession>
<name>A0A401G1D7_9BACT</name>
<proteinExistence type="predicted"/>
<dbReference type="AlphaFoldDB" id="A0A401G1D7"/>
<reference evidence="2" key="1">
    <citation type="submission" date="2017-11" db="EMBL/GenBank/DDBJ databases">
        <authorList>
            <person name="Watanabe M."/>
            <person name="Kojima H."/>
        </authorList>
    </citation>
    <scope>NUCLEOTIDE SEQUENCE [LARGE SCALE GENOMIC DNA]</scope>
    <source>
        <strain evidence="2">Tokyo 01</strain>
    </source>
</reference>
<protein>
    <submittedName>
        <fullName evidence="1">Uncharacterized protein</fullName>
    </submittedName>
</protein>
<dbReference type="EMBL" id="BEXT01000001">
    <property type="protein sequence ID" value="GBC63024.1"/>
    <property type="molecule type" value="Genomic_DNA"/>
</dbReference>
<reference evidence="2" key="2">
    <citation type="submission" date="2019-01" db="EMBL/GenBank/DDBJ databases">
        <title>Genome sequence of Desulfonema ishimotonii strain Tokyo 01.</title>
        <authorList>
            <person name="Fukui M."/>
        </authorList>
    </citation>
    <scope>NUCLEOTIDE SEQUENCE [LARGE SCALE GENOMIC DNA]</scope>
    <source>
        <strain evidence="2">Tokyo 01</strain>
    </source>
</reference>
<organism evidence="1 2">
    <name type="scientific">Desulfonema ishimotonii</name>
    <dbReference type="NCBI Taxonomy" id="45657"/>
    <lineage>
        <taxon>Bacteria</taxon>
        <taxon>Pseudomonadati</taxon>
        <taxon>Thermodesulfobacteriota</taxon>
        <taxon>Desulfobacteria</taxon>
        <taxon>Desulfobacterales</taxon>
        <taxon>Desulfococcaceae</taxon>
        <taxon>Desulfonema</taxon>
    </lineage>
</organism>
<keyword evidence="2" id="KW-1185">Reference proteome</keyword>
<comment type="caution">
    <text evidence="1">The sequence shown here is derived from an EMBL/GenBank/DDBJ whole genome shotgun (WGS) entry which is preliminary data.</text>
</comment>
<evidence type="ECO:0000313" key="1">
    <source>
        <dbReference type="EMBL" id="GBC63024.1"/>
    </source>
</evidence>
<dbReference type="Proteomes" id="UP000288096">
    <property type="component" value="Unassembled WGS sequence"/>
</dbReference>
<sequence length="65" mass="7019">MLHGILSRPEPGAVKVARPVLRGLGDGDIPRLPGDAKGSGEIVDMRPSLRVFQIQRFSQGFIPVL</sequence>
<gene>
    <name evidence="1" type="ORF">DENIS_4013</name>
</gene>